<dbReference type="EMBL" id="JAHHGZ010000035">
    <property type="protein sequence ID" value="MBW4670793.1"/>
    <property type="molecule type" value="Genomic_DNA"/>
</dbReference>
<dbReference type="Pfam" id="PF11371">
    <property type="entry name" value="DUF3172"/>
    <property type="match status" value="1"/>
</dbReference>
<reference evidence="2" key="2">
    <citation type="journal article" date="2022" name="Microbiol. Resour. Announc.">
        <title>Metagenome Sequencing to Explore Phylogenomics of Terrestrial Cyanobacteria.</title>
        <authorList>
            <person name="Ward R.D."/>
            <person name="Stajich J.E."/>
            <person name="Johansen J.R."/>
            <person name="Huntemann M."/>
            <person name="Clum A."/>
            <person name="Foster B."/>
            <person name="Foster B."/>
            <person name="Roux S."/>
            <person name="Palaniappan K."/>
            <person name="Varghese N."/>
            <person name="Mukherjee S."/>
            <person name="Reddy T.B.K."/>
            <person name="Daum C."/>
            <person name="Copeland A."/>
            <person name="Chen I.A."/>
            <person name="Ivanova N.N."/>
            <person name="Kyrpides N.C."/>
            <person name="Shapiro N."/>
            <person name="Eloe-Fadrosh E.A."/>
            <person name="Pietrasiak N."/>
        </authorList>
    </citation>
    <scope>NUCLEOTIDE SEQUENCE</scope>
    <source>
        <strain evidence="2">GSE-NOS-MK-12-04C</strain>
    </source>
</reference>
<feature type="transmembrane region" description="Helical" evidence="1">
    <location>
        <begin position="24"/>
        <end position="47"/>
    </location>
</feature>
<evidence type="ECO:0000313" key="2">
    <source>
        <dbReference type="EMBL" id="MBW4670793.1"/>
    </source>
</evidence>
<protein>
    <submittedName>
        <fullName evidence="2">DUF3172 domain-containing protein</fullName>
    </submittedName>
</protein>
<accession>A0A951QTI4</accession>
<dbReference type="Proteomes" id="UP000729701">
    <property type="component" value="Unassembled WGS sequence"/>
</dbReference>
<evidence type="ECO:0000313" key="3">
    <source>
        <dbReference type="Proteomes" id="UP000729701"/>
    </source>
</evidence>
<reference evidence="2" key="1">
    <citation type="submission" date="2021-05" db="EMBL/GenBank/DDBJ databases">
        <authorList>
            <person name="Pietrasiak N."/>
            <person name="Ward R."/>
            <person name="Stajich J.E."/>
            <person name="Kurbessoian T."/>
        </authorList>
    </citation>
    <scope>NUCLEOTIDE SEQUENCE</scope>
    <source>
        <strain evidence="2">GSE-NOS-MK-12-04C</strain>
    </source>
</reference>
<evidence type="ECO:0000256" key="1">
    <source>
        <dbReference type="SAM" id="Phobius"/>
    </source>
</evidence>
<dbReference type="InterPro" id="IPR021511">
    <property type="entry name" value="DUF3172"/>
</dbReference>
<keyword evidence="1" id="KW-0472">Membrane</keyword>
<comment type="caution">
    <text evidence="2">The sequence shown here is derived from an EMBL/GenBank/DDBJ whole genome shotgun (WGS) entry which is preliminary data.</text>
</comment>
<name>A0A951QTI4_9CYAN</name>
<organism evidence="2 3">
    <name type="scientific">Cyanomargarita calcarea GSE-NOS-MK-12-04C</name>
    <dbReference type="NCBI Taxonomy" id="2839659"/>
    <lineage>
        <taxon>Bacteria</taxon>
        <taxon>Bacillati</taxon>
        <taxon>Cyanobacteriota</taxon>
        <taxon>Cyanophyceae</taxon>
        <taxon>Nostocales</taxon>
        <taxon>Cyanomargaritaceae</taxon>
        <taxon>Cyanomargarita</taxon>
    </lineage>
</organism>
<keyword evidence="1" id="KW-1133">Transmembrane helix</keyword>
<proteinExistence type="predicted"/>
<keyword evidence="1" id="KW-0812">Transmembrane</keyword>
<dbReference type="AlphaFoldDB" id="A0A951QTI4"/>
<gene>
    <name evidence="2" type="ORF">KME60_26060</name>
</gene>
<sequence length="181" mass="19951">MRSRNNNKTANRTTNKPSAFQNPIFNITSIAILAGVLILGIGIGIAFSSSTTLSSSNVATREFIDTKAPNPELCVQYGASAMVMDTRLFVTLNPFKVYVAQPSMRPGCVLRTSNWAILEQKKLVTSDQVRECKNRLNSFAYAGDLNGQNPDISCIYENEDAKNYFINQPGSVAPTQETERF</sequence>